<dbReference type="OrthoDB" id="9926129at2"/>
<dbReference type="EMBL" id="UETC01000002">
    <property type="protein sequence ID" value="SSA41567.1"/>
    <property type="molecule type" value="Genomic_DNA"/>
</dbReference>
<dbReference type="EMBL" id="QGDJ01000002">
    <property type="protein sequence ID" value="PWJ21157.1"/>
    <property type="molecule type" value="Genomic_DNA"/>
</dbReference>
<keyword evidence="4" id="KW-1185">Reference proteome</keyword>
<evidence type="ECO:0000313" key="5">
    <source>
        <dbReference type="Proteomes" id="UP000251571"/>
    </source>
</evidence>
<accession>A0A2Y9AGR9</accession>
<keyword evidence="1" id="KW-0732">Signal</keyword>
<proteinExistence type="predicted"/>
<dbReference type="Proteomes" id="UP000251571">
    <property type="component" value="Unassembled WGS sequence"/>
</dbReference>
<dbReference type="AlphaFoldDB" id="A0A2Y9AGR9"/>
<evidence type="ECO:0000313" key="2">
    <source>
        <dbReference type="EMBL" id="PWJ21157.1"/>
    </source>
</evidence>
<dbReference type="Proteomes" id="UP000245839">
    <property type="component" value="Unassembled WGS sequence"/>
</dbReference>
<dbReference type="RefSeq" id="WP_109563496.1">
    <property type="nucleotide sequence ID" value="NZ_QGDJ01000002.1"/>
</dbReference>
<organism evidence="3 5">
    <name type="scientific">Jannaschia seohaensis</name>
    <dbReference type="NCBI Taxonomy" id="475081"/>
    <lineage>
        <taxon>Bacteria</taxon>
        <taxon>Pseudomonadati</taxon>
        <taxon>Pseudomonadota</taxon>
        <taxon>Alphaproteobacteria</taxon>
        <taxon>Rhodobacterales</taxon>
        <taxon>Roseobacteraceae</taxon>
        <taxon>Jannaschia</taxon>
    </lineage>
</organism>
<reference evidence="3 5" key="1">
    <citation type="submission" date="2016-10" db="EMBL/GenBank/DDBJ databases">
        <authorList>
            <person name="Cai Z."/>
        </authorList>
    </citation>
    <scope>NUCLEOTIDE SEQUENCE [LARGE SCALE GENOMIC DNA]</scope>
    <source>
        <strain evidence="3 5">DSM 25227</strain>
    </source>
</reference>
<reference evidence="2 4" key="2">
    <citation type="submission" date="2018-03" db="EMBL/GenBank/DDBJ databases">
        <title>Genomic Encyclopedia of Archaeal and Bacterial Type Strains, Phase II (KMG-II): from individual species to whole genera.</title>
        <authorList>
            <person name="Goeker M."/>
        </authorList>
    </citation>
    <scope>NUCLEOTIDE SEQUENCE [LARGE SCALE GENOMIC DNA]</scope>
    <source>
        <strain evidence="2 4">DSM 25227</strain>
    </source>
</reference>
<name>A0A2Y9AGR9_9RHOB</name>
<evidence type="ECO:0000313" key="3">
    <source>
        <dbReference type="EMBL" id="SSA41567.1"/>
    </source>
</evidence>
<gene>
    <name evidence="2" type="ORF">BCF38_102407</name>
    <name evidence="3" type="ORF">SAMN05421539_102407</name>
</gene>
<feature type="chain" id="PRO_5036058912" evidence="1">
    <location>
        <begin position="19"/>
        <end position="108"/>
    </location>
</feature>
<protein>
    <submittedName>
        <fullName evidence="3">Uncharacterized protein</fullName>
    </submittedName>
</protein>
<sequence>MRAALLSLLLAGATPVAAEHVPLRFEEAQSLIGRPVLSADAVPLGRLVATRALPDGGFHSIVLLDEALEAGISALIVEGLARAPDGSLRLAEAADVLADRMQLRIGDG</sequence>
<evidence type="ECO:0000256" key="1">
    <source>
        <dbReference type="SAM" id="SignalP"/>
    </source>
</evidence>
<evidence type="ECO:0000313" key="4">
    <source>
        <dbReference type="Proteomes" id="UP000245839"/>
    </source>
</evidence>
<feature type="signal peptide" evidence="1">
    <location>
        <begin position="1"/>
        <end position="18"/>
    </location>
</feature>